<evidence type="ECO:0000256" key="2">
    <source>
        <dbReference type="ARBA" id="ARBA00022741"/>
    </source>
</evidence>
<evidence type="ECO:0000313" key="7">
    <source>
        <dbReference type="EMBL" id="MFD0689279.1"/>
    </source>
</evidence>
<organism evidence="7 8">
    <name type="scientific">Actinomadura fibrosa</name>
    <dbReference type="NCBI Taxonomy" id="111802"/>
    <lineage>
        <taxon>Bacteria</taxon>
        <taxon>Bacillati</taxon>
        <taxon>Actinomycetota</taxon>
        <taxon>Actinomycetes</taxon>
        <taxon>Streptosporangiales</taxon>
        <taxon>Thermomonosporaceae</taxon>
        <taxon>Actinomadura</taxon>
    </lineage>
</organism>
<dbReference type="PANTHER" id="PTHR34595">
    <property type="entry name" value="BLR5612 PROTEIN"/>
    <property type="match status" value="1"/>
</dbReference>
<dbReference type="SUPFAM" id="SSF56059">
    <property type="entry name" value="Glutathione synthetase ATP-binding domain-like"/>
    <property type="match status" value="1"/>
</dbReference>
<dbReference type="Pfam" id="PF04107">
    <property type="entry name" value="GCS2"/>
    <property type="match status" value="1"/>
</dbReference>
<dbReference type="EC" id="6.3.2.2" evidence="5"/>
<evidence type="ECO:0000256" key="3">
    <source>
        <dbReference type="ARBA" id="ARBA00022840"/>
    </source>
</evidence>
<dbReference type="Proteomes" id="UP001597063">
    <property type="component" value="Unassembled WGS sequence"/>
</dbReference>
<dbReference type="GO" id="GO:0004357">
    <property type="term" value="F:glutamate-cysteine ligase activity"/>
    <property type="evidence" value="ECO:0007669"/>
    <property type="project" value="UniProtKB-EC"/>
</dbReference>
<comment type="similarity">
    <text evidence="5">Belongs to the glutamate--cysteine ligase type 2 family. YbdK subfamily.</text>
</comment>
<keyword evidence="1 5" id="KW-0436">Ligase</keyword>
<gene>
    <name evidence="7" type="ORF">ACFQZM_32665</name>
</gene>
<feature type="domain" description="Circularly permuted ATP-grasp type 2" evidence="6">
    <location>
        <begin position="454"/>
        <end position="822"/>
    </location>
</feature>
<dbReference type="Gene3D" id="3.40.50.11290">
    <property type="match status" value="1"/>
</dbReference>
<comment type="caution">
    <text evidence="7">The sequence shown here is derived from an EMBL/GenBank/DDBJ whole genome shotgun (WGS) entry which is preliminary data.</text>
</comment>
<dbReference type="RefSeq" id="WP_131758785.1">
    <property type="nucleotide sequence ID" value="NZ_CAACUY010000059.1"/>
</dbReference>
<keyword evidence="3 5" id="KW-0067">ATP-binding</keyword>
<dbReference type="NCBIfam" id="NF010041">
    <property type="entry name" value="PRK13517.1-1"/>
    <property type="match status" value="1"/>
</dbReference>
<dbReference type="HAMAP" id="MF_01609">
    <property type="entry name" value="Glu_cys_ligase_2"/>
    <property type="match status" value="1"/>
</dbReference>
<comment type="catalytic activity">
    <reaction evidence="4 5">
        <text>L-cysteine + L-glutamate + ATP = gamma-L-glutamyl-L-cysteine + ADP + phosphate + H(+)</text>
        <dbReference type="Rhea" id="RHEA:13285"/>
        <dbReference type="ChEBI" id="CHEBI:15378"/>
        <dbReference type="ChEBI" id="CHEBI:29985"/>
        <dbReference type="ChEBI" id="CHEBI:30616"/>
        <dbReference type="ChEBI" id="CHEBI:35235"/>
        <dbReference type="ChEBI" id="CHEBI:43474"/>
        <dbReference type="ChEBI" id="CHEBI:58173"/>
        <dbReference type="ChEBI" id="CHEBI:456216"/>
        <dbReference type="EC" id="6.3.2.2"/>
    </reaction>
</comment>
<evidence type="ECO:0000259" key="6">
    <source>
        <dbReference type="Pfam" id="PF14403"/>
    </source>
</evidence>
<proteinExistence type="inferred from homology"/>
<dbReference type="PANTHER" id="PTHR34595:SF7">
    <property type="entry name" value="SLL1039 PROTEIN"/>
    <property type="match status" value="1"/>
</dbReference>
<protein>
    <recommendedName>
        <fullName evidence="5">Putative glutamate--cysteine ligase 2</fullName>
        <ecNumber evidence="5">6.3.2.2</ecNumber>
    </recommendedName>
    <alternativeName>
        <fullName evidence="5">Gamma-glutamylcysteine synthetase 2</fullName>
        <shortName evidence="5">GCS 2</shortName>
        <shortName evidence="5">Gamma-GCS 2</shortName>
    </alternativeName>
</protein>
<keyword evidence="2 5" id="KW-0547">Nucleotide-binding</keyword>
<evidence type="ECO:0000256" key="1">
    <source>
        <dbReference type="ARBA" id="ARBA00022598"/>
    </source>
</evidence>
<sequence length="844" mass="91360">MGDRANVMAVGVEEEFHTVDLERHRLLPRADSLLQQLPEDRFGAELQRSVVETNSRPFVRLADLAEDLAALRRGVARAAEPLGLGIVAAGTMPVADLDALKVTPDPRYENMLEEYQALAREQLICGAQVHVDVGDRDVAVRVAHRLGPRLPVLLALSASSPFWLGSDTGYASYRTLLWSRWPTTGPFGPFRDAAEYDRVVRDLVRSGVISDPGMLYFDVRPSAHLPTLELRICDACPSVEDVVLLAGLFRAMVSAELEAAAADAPPAPIPNEIVRAATWRAARSGLEGELVDPDGGGPVPAPELVRRTLDGLRPALEEHGDWELVGELAERALRGGGSAARQRRAFVRGGFGEVVETLIAETRANTEPASGAGPARRNVVAMLRGYDASADEAVVFDGSARGPYGLLLDALERIGPDGLAERERLRDEVQRGLGMTFHVDGEEQDRLFPVDVLPRIVAAEDWEPLRAGLRQRVRALEAFLRDAYADREAVRDGVVPAWAVDEAPCLREDGRLVPRDAVRCAVAGIDLVRDGAGRWSVLEDNLRVPSGIGYAMANRWLTSRILPEVVRASRSPGPARATAMLRDALAAGATGGIALVTLGEEDSAFFEHRLLARELGVPLLTPDRLSVDEDGVRADGERIEVIYRRIDEDELFEAPGADGRPLGPGLLAAVERGLLRLANAPGNGVADDKALYAHVPALIEYYLGEKPLLDNVPTYLCRDPRAREEALDRLPELVWKPVDGYGGNGVVIGPDASRDELEDVRGRVLAEPGRWIAQETVRLSTHPVFDGGRLRPRAVDLRAFVVQGAAQGTGPAVLPVALTRVAPEGSRIVNSSQGGGSKDTWLMQ</sequence>
<dbReference type="Gene3D" id="3.30.1490.270">
    <property type="match status" value="1"/>
</dbReference>
<dbReference type="NCBIfam" id="TIGR02050">
    <property type="entry name" value="gshA_cyan_rel"/>
    <property type="match status" value="1"/>
</dbReference>
<name>A0ABW2XT55_9ACTN</name>
<keyword evidence="8" id="KW-1185">Reference proteome</keyword>
<dbReference type="InterPro" id="IPR011793">
    <property type="entry name" value="YbdK"/>
</dbReference>
<evidence type="ECO:0000256" key="5">
    <source>
        <dbReference type="HAMAP-Rule" id="MF_01609"/>
    </source>
</evidence>
<dbReference type="SUPFAM" id="SSF55931">
    <property type="entry name" value="Glutamine synthetase/guanido kinase"/>
    <property type="match status" value="1"/>
</dbReference>
<dbReference type="InterPro" id="IPR025841">
    <property type="entry name" value="CP_ATPgrasp_2"/>
</dbReference>
<dbReference type="Pfam" id="PF14403">
    <property type="entry name" value="CP_ATPgrasp_2"/>
    <property type="match status" value="1"/>
</dbReference>
<reference evidence="8" key="1">
    <citation type="journal article" date="2019" name="Int. J. Syst. Evol. Microbiol.">
        <title>The Global Catalogue of Microorganisms (GCM) 10K type strain sequencing project: providing services to taxonomists for standard genome sequencing and annotation.</title>
        <authorList>
            <consortium name="The Broad Institute Genomics Platform"/>
            <consortium name="The Broad Institute Genome Sequencing Center for Infectious Disease"/>
            <person name="Wu L."/>
            <person name="Ma J."/>
        </authorList>
    </citation>
    <scope>NUCLEOTIDE SEQUENCE [LARGE SCALE GENOMIC DNA]</scope>
    <source>
        <strain evidence="8">JCM 9371</strain>
    </source>
</reference>
<dbReference type="Gene3D" id="3.30.590.20">
    <property type="match status" value="1"/>
</dbReference>
<dbReference type="EMBL" id="JBHTGP010000017">
    <property type="protein sequence ID" value="MFD0689279.1"/>
    <property type="molecule type" value="Genomic_DNA"/>
</dbReference>
<dbReference type="InterPro" id="IPR051680">
    <property type="entry name" value="ATP-dep_Glu-Cys_Ligase-2"/>
</dbReference>
<comment type="function">
    <text evidence="5">ATP-dependent carboxylate-amine ligase which exhibits weak glutamate--cysteine ligase activity.</text>
</comment>
<accession>A0ABW2XT55</accession>
<evidence type="ECO:0000256" key="4">
    <source>
        <dbReference type="ARBA" id="ARBA00048819"/>
    </source>
</evidence>
<dbReference type="InterPro" id="IPR006336">
    <property type="entry name" value="GCS2"/>
</dbReference>
<evidence type="ECO:0000313" key="8">
    <source>
        <dbReference type="Proteomes" id="UP001597063"/>
    </source>
</evidence>
<dbReference type="InterPro" id="IPR014746">
    <property type="entry name" value="Gln_synth/guanido_kin_cat_dom"/>
</dbReference>